<accession>A0A645B095</accession>
<comment type="caution">
    <text evidence="2">The sequence shown here is derived from an EMBL/GenBank/DDBJ whole genome shotgun (WGS) entry which is preliminary data.</text>
</comment>
<reference evidence="2" key="1">
    <citation type="submission" date="2019-08" db="EMBL/GenBank/DDBJ databases">
        <authorList>
            <person name="Kucharzyk K."/>
            <person name="Murdoch R.W."/>
            <person name="Higgins S."/>
            <person name="Loffler F."/>
        </authorList>
    </citation>
    <scope>NUCLEOTIDE SEQUENCE</scope>
</reference>
<dbReference type="AlphaFoldDB" id="A0A645B095"/>
<dbReference type="PANTHER" id="PTHR45138">
    <property type="entry name" value="REGULATORY COMPONENTS OF SENSORY TRANSDUCTION SYSTEM"/>
    <property type="match status" value="1"/>
</dbReference>
<dbReference type="InterPro" id="IPR029787">
    <property type="entry name" value="Nucleotide_cyclase"/>
</dbReference>
<dbReference type="GO" id="GO:0052621">
    <property type="term" value="F:diguanylate cyclase activity"/>
    <property type="evidence" value="ECO:0007669"/>
    <property type="project" value="UniProtKB-EC"/>
</dbReference>
<dbReference type="NCBIfam" id="TIGR00254">
    <property type="entry name" value="GGDEF"/>
    <property type="match status" value="1"/>
</dbReference>
<protein>
    <submittedName>
        <fullName evidence="2">Diguanylate cyclase DosC</fullName>
        <ecNumber evidence="2">2.7.7.65</ecNumber>
    </submittedName>
</protein>
<dbReference type="GO" id="GO:0005886">
    <property type="term" value="C:plasma membrane"/>
    <property type="evidence" value="ECO:0007669"/>
    <property type="project" value="TreeGrafter"/>
</dbReference>
<dbReference type="PANTHER" id="PTHR45138:SF9">
    <property type="entry name" value="DIGUANYLATE CYCLASE DGCM-RELATED"/>
    <property type="match status" value="1"/>
</dbReference>
<sequence>MVDMDNLKTINDTYGHDAGDEILKNTVDTIKAQIRLEDKIFRWGGDEFVIACRGLRIENAVSVCEKWVKAVRESGIDHDGNRISTTVSMGISYFRPDDKESTDVIDRADEAMYRAKRGGKNRVELAL</sequence>
<dbReference type="Gene3D" id="3.30.70.270">
    <property type="match status" value="1"/>
</dbReference>
<dbReference type="CDD" id="cd01949">
    <property type="entry name" value="GGDEF"/>
    <property type="match status" value="1"/>
</dbReference>
<name>A0A645B095_9ZZZZ</name>
<keyword evidence="2" id="KW-0548">Nucleotidyltransferase</keyword>
<dbReference type="SMART" id="SM00267">
    <property type="entry name" value="GGDEF"/>
    <property type="match status" value="1"/>
</dbReference>
<dbReference type="GO" id="GO:0043709">
    <property type="term" value="P:cell adhesion involved in single-species biofilm formation"/>
    <property type="evidence" value="ECO:0007669"/>
    <property type="project" value="TreeGrafter"/>
</dbReference>
<dbReference type="InterPro" id="IPR000160">
    <property type="entry name" value="GGDEF_dom"/>
</dbReference>
<dbReference type="EMBL" id="VSSQ01016538">
    <property type="protein sequence ID" value="MPM57981.1"/>
    <property type="molecule type" value="Genomic_DNA"/>
</dbReference>
<dbReference type="InterPro" id="IPR043128">
    <property type="entry name" value="Rev_trsase/Diguanyl_cyclase"/>
</dbReference>
<organism evidence="2">
    <name type="scientific">bioreactor metagenome</name>
    <dbReference type="NCBI Taxonomy" id="1076179"/>
    <lineage>
        <taxon>unclassified sequences</taxon>
        <taxon>metagenomes</taxon>
        <taxon>ecological metagenomes</taxon>
    </lineage>
</organism>
<keyword evidence="2" id="KW-0808">Transferase</keyword>
<feature type="domain" description="GGDEF" evidence="1">
    <location>
        <begin position="1"/>
        <end position="127"/>
    </location>
</feature>
<proteinExistence type="predicted"/>
<dbReference type="Pfam" id="PF00990">
    <property type="entry name" value="GGDEF"/>
    <property type="match status" value="1"/>
</dbReference>
<gene>
    <name evidence="2" type="primary">dosC_1</name>
    <name evidence="2" type="ORF">SDC9_104810</name>
</gene>
<dbReference type="InterPro" id="IPR050469">
    <property type="entry name" value="Diguanylate_Cyclase"/>
</dbReference>
<dbReference type="SUPFAM" id="SSF55073">
    <property type="entry name" value="Nucleotide cyclase"/>
    <property type="match status" value="1"/>
</dbReference>
<dbReference type="GO" id="GO:1902201">
    <property type="term" value="P:negative regulation of bacterial-type flagellum-dependent cell motility"/>
    <property type="evidence" value="ECO:0007669"/>
    <property type="project" value="TreeGrafter"/>
</dbReference>
<dbReference type="EC" id="2.7.7.65" evidence="2"/>
<evidence type="ECO:0000313" key="2">
    <source>
        <dbReference type="EMBL" id="MPM57981.1"/>
    </source>
</evidence>
<dbReference type="PROSITE" id="PS50887">
    <property type="entry name" value="GGDEF"/>
    <property type="match status" value="1"/>
</dbReference>
<evidence type="ECO:0000259" key="1">
    <source>
        <dbReference type="PROSITE" id="PS50887"/>
    </source>
</evidence>